<dbReference type="KEGG" id="shc:Shell_0154"/>
<sequence>MTRDNRCVDRELFEKSLDQLNDLLLEAYYSTPPYIASKTLIKRAKELVQSLLETLS</sequence>
<dbReference type="STRING" id="591019.Shell_0154"/>
<proteinExistence type="predicted"/>
<dbReference type="AlphaFoldDB" id="D7DAV0"/>
<name>D7DAV0_STAHD</name>
<evidence type="ECO:0000313" key="1">
    <source>
        <dbReference type="EMBL" id="ADI31297.1"/>
    </source>
</evidence>
<gene>
    <name evidence="1" type="ordered locus">Shell_0154</name>
</gene>
<evidence type="ECO:0000313" key="2">
    <source>
        <dbReference type="Proteomes" id="UP000002573"/>
    </source>
</evidence>
<dbReference type="GeneID" id="58786966"/>
<organism evidence="1 2">
    <name type="scientific">Staphylothermus hellenicus (strain DSM 12710 / JCM 10830 / BK20S6-10-b1 / P8)</name>
    <dbReference type="NCBI Taxonomy" id="591019"/>
    <lineage>
        <taxon>Archaea</taxon>
        <taxon>Thermoproteota</taxon>
        <taxon>Thermoprotei</taxon>
        <taxon>Desulfurococcales</taxon>
        <taxon>Desulfurococcaceae</taxon>
        <taxon>Staphylothermus</taxon>
    </lineage>
</organism>
<dbReference type="eggNOG" id="arCOG12266">
    <property type="taxonomic scope" value="Archaea"/>
</dbReference>
<dbReference type="EMBL" id="CP002051">
    <property type="protein sequence ID" value="ADI31297.1"/>
    <property type="molecule type" value="Genomic_DNA"/>
</dbReference>
<keyword evidence="2" id="KW-1185">Reference proteome</keyword>
<accession>D7DAV0</accession>
<dbReference type="RefSeq" id="WP_013142495.1">
    <property type="nucleotide sequence ID" value="NC_014205.1"/>
</dbReference>
<protein>
    <submittedName>
        <fullName evidence="1">Uncharacterized protein</fullName>
    </submittedName>
</protein>
<dbReference type="OrthoDB" id="373114at2157"/>
<reference evidence="2" key="1">
    <citation type="submission" date="2010-05" db="EMBL/GenBank/DDBJ databases">
        <title>Complete sequence of Staphylothermus hellenicus DSM 12710.</title>
        <authorList>
            <consortium name="US DOE Joint Genome Institute"/>
            <person name="Lucas S."/>
            <person name="Copeland A."/>
            <person name="Lapidus A."/>
            <person name="Cheng J.-F."/>
            <person name="Bruce D."/>
            <person name="Goodwin L."/>
            <person name="Pitluck S."/>
            <person name="Davenport K."/>
            <person name="Detter J.C."/>
            <person name="Han C."/>
            <person name="Tapia R."/>
            <person name="Larimer F."/>
            <person name="Land M."/>
            <person name="Hauser L."/>
            <person name="Kyrpides N."/>
            <person name="Mikhailova N."/>
            <person name="Anderson I.J."/>
            <person name="Woyke T."/>
        </authorList>
    </citation>
    <scope>NUCLEOTIDE SEQUENCE [LARGE SCALE GENOMIC DNA]</scope>
    <source>
        <strain evidence="2">DSM 12710 / JCM 10830 / BK20S6-10-b1 / P8</strain>
    </source>
</reference>
<reference evidence="1 2" key="2">
    <citation type="journal article" date="2011" name="Stand. Genomic Sci.">
        <title>Complete genome sequence of Staphylothermus hellenicus P8.</title>
        <authorList>
            <person name="Anderson I."/>
            <person name="Wirth R."/>
            <person name="Lucas S."/>
            <person name="Copeland A."/>
            <person name="Lapidus A."/>
            <person name="Cheng J.F."/>
            <person name="Goodwin L."/>
            <person name="Pitluck S."/>
            <person name="Davenport K."/>
            <person name="Detter J.C."/>
            <person name="Han C."/>
            <person name="Tapia R."/>
            <person name="Land M."/>
            <person name="Hauser L."/>
            <person name="Pati A."/>
            <person name="Mikhailova N."/>
            <person name="Woyke T."/>
            <person name="Klenk H.P."/>
            <person name="Kyrpides N."/>
            <person name="Ivanova N."/>
        </authorList>
    </citation>
    <scope>NUCLEOTIDE SEQUENCE [LARGE SCALE GENOMIC DNA]</scope>
    <source>
        <strain evidence="2">DSM 12710 / JCM 10830 / BK20S6-10-b1 / P8</strain>
    </source>
</reference>
<dbReference type="HOGENOM" id="CLU_3003306_0_0_2"/>
<dbReference type="Proteomes" id="UP000002573">
    <property type="component" value="Chromosome"/>
</dbReference>